<keyword evidence="2" id="KW-1133">Transmembrane helix</keyword>
<name>A0ABR9ZIG9_9CORY</name>
<gene>
    <name evidence="3" type="ORF">IRY30_03550</name>
</gene>
<dbReference type="PIRSF" id="PIRSF009160">
    <property type="entry name" value="UCP009160"/>
    <property type="match status" value="1"/>
</dbReference>
<keyword evidence="2" id="KW-0812">Transmembrane</keyword>
<dbReference type="PANTHER" id="PTHR41282:SF1">
    <property type="entry name" value="CONSERVED TRANSMEMBRANE PROTEIN-RELATED"/>
    <property type="match status" value="1"/>
</dbReference>
<evidence type="ECO:0000313" key="3">
    <source>
        <dbReference type="EMBL" id="MBF4553159.1"/>
    </source>
</evidence>
<feature type="transmembrane region" description="Helical" evidence="2">
    <location>
        <begin position="199"/>
        <end position="222"/>
    </location>
</feature>
<keyword evidence="2" id="KW-0472">Membrane</keyword>
<sequence>MRSSTNPVMGSLSNQGGHPFGPANQQQQGGQQDPYGNMGNMAAAQGGVQTAAYHQGMEGAANYGAAGTSDRPMTVDDVVTKTGITLAVIVAVALVNYFIYSANPGVGAILTIVGAIGGLVTVLVSTFGKKYGSAAVTLIYAAFEGLFVGGISFMFANLMVSGVNAGALIGQAVLGTIGVFVGMLFVYKTGAIRVTPKFTRFMVGALIGVLVLALGNLVFGLLTGSAGPLRDGGPIAIIFSLVCIGIAAFSFLLDFDQADRLVRSGAPSKMAWGVALGLAVTLVWLYVEILRLLSYFQRD</sequence>
<feature type="transmembrane region" description="Helical" evidence="2">
    <location>
        <begin position="106"/>
        <end position="127"/>
    </location>
</feature>
<dbReference type="EMBL" id="JADKMY010000001">
    <property type="protein sequence ID" value="MBF4553159.1"/>
    <property type="molecule type" value="Genomic_DNA"/>
</dbReference>
<evidence type="ECO:0000256" key="1">
    <source>
        <dbReference type="SAM" id="MobiDB-lite"/>
    </source>
</evidence>
<feature type="transmembrane region" description="Helical" evidence="2">
    <location>
        <begin position="274"/>
        <end position="296"/>
    </location>
</feature>
<keyword evidence="4" id="KW-1185">Reference proteome</keyword>
<proteinExistence type="predicted"/>
<dbReference type="Pfam" id="PF12811">
    <property type="entry name" value="BaxI_1"/>
    <property type="match status" value="1"/>
</dbReference>
<feature type="transmembrane region" description="Helical" evidence="2">
    <location>
        <begin position="168"/>
        <end position="187"/>
    </location>
</feature>
<feature type="transmembrane region" description="Helical" evidence="2">
    <location>
        <begin position="78"/>
        <end position="100"/>
    </location>
</feature>
<reference evidence="3 4" key="1">
    <citation type="submission" date="2020-10" db="EMBL/GenBank/DDBJ databases">
        <title>Novel species in genus Corynebacterium.</title>
        <authorList>
            <person name="Zhang G."/>
        </authorList>
    </citation>
    <scope>NUCLEOTIDE SEQUENCE [LARGE SCALE GENOMIC DNA]</scope>
    <source>
        <strain evidence="3 4">DSM 45110</strain>
    </source>
</reference>
<accession>A0ABR9ZIG9</accession>
<evidence type="ECO:0000313" key="4">
    <source>
        <dbReference type="Proteomes" id="UP000635902"/>
    </source>
</evidence>
<feature type="region of interest" description="Disordered" evidence="1">
    <location>
        <begin position="1"/>
        <end position="39"/>
    </location>
</feature>
<feature type="compositionally biased region" description="Polar residues" evidence="1">
    <location>
        <begin position="1"/>
        <end position="16"/>
    </location>
</feature>
<feature type="transmembrane region" description="Helical" evidence="2">
    <location>
        <begin position="134"/>
        <end position="156"/>
    </location>
</feature>
<feature type="transmembrane region" description="Helical" evidence="2">
    <location>
        <begin position="234"/>
        <end position="253"/>
    </location>
</feature>
<dbReference type="PANTHER" id="PTHR41282">
    <property type="entry name" value="CONSERVED TRANSMEMBRANE PROTEIN-RELATED"/>
    <property type="match status" value="1"/>
</dbReference>
<protein>
    <submittedName>
        <fullName evidence="3">Bax inhibitor-1/YccA family protein</fullName>
    </submittedName>
</protein>
<feature type="compositionally biased region" description="Low complexity" evidence="1">
    <location>
        <begin position="25"/>
        <end position="39"/>
    </location>
</feature>
<dbReference type="RefSeq" id="WP_194555995.1">
    <property type="nucleotide sequence ID" value="NZ_JADKMY010000001.1"/>
</dbReference>
<dbReference type="Proteomes" id="UP000635902">
    <property type="component" value="Unassembled WGS sequence"/>
</dbReference>
<organism evidence="3 4">
    <name type="scientific">Corynebacterium suicordis DSM 45110</name>
    <dbReference type="NCBI Taxonomy" id="1121369"/>
    <lineage>
        <taxon>Bacteria</taxon>
        <taxon>Bacillati</taxon>
        <taxon>Actinomycetota</taxon>
        <taxon>Actinomycetes</taxon>
        <taxon>Mycobacteriales</taxon>
        <taxon>Corynebacteriaceae</taxon>
        <taxon>Corynebacterium</taxon>
    </lineage>
</organism>
<dbReference type="InterPro" id="IPR010539">
    <property type="entry name" value="BaxI_1-like"/>
</dbReference>
<evidence type="ECO:0000256" key="2">
    <source>
        <dbReference type="SAM" id="Phobius"/>
    </source>
</evidence>
<comment type="caution">
    <text evidence="3">The sequence shown here is derived from an EMBL/GenBank/DDBJ whole genome shotgun (WGS) entry which is preliminary data.</text>
</comment>